<evidence type="ECO:0000256" key="1">
    <source>
        <dbReference type="SAM" id="SignalP"/>
    </source>
</evidence>
<proteinExistence type="predicted"/>
<accession>A0A8T0HP99</accession>
<evidence type="ECO:0008006" key="4">
    <source>
        <dbReference type="Google" id="ProtNLM"/>
    </source>
</evidence>
<reference evidence="2" key="1">
    <citation type="submission" date="2020-06" db="EMBL/GenBank/DDBJ databases">
        <title>WGS assembly of Ceratodon purpureus strain R40.</title>
        <authorList>
            <person name="Carey S.B."/>
            <person name="Jenkins J."/>
            <person name="Shu S."/>
            <person name="Lovell J.T."/>
            <person name="Sreedasyam A."/>
            <person name="Maumus F."/>
            <person name="Tiley G.P."/>
            <person name="Fernandez-Pozo N."/>
            <person name="Barry K."/>
            <person name="Chen C."/>
            <person name="Wang M."/>
            <person name="Lipzen A."/>
            <person name="Daum C."/>
            <person name="Saski C.A."/>
            <person name="Payton A.C."/>
            <person name="Mcbreen J.C."/>
            <person name="Conrad R.E."/>
            <person name="Kollar L.M."/>
            <person name="Olsson S."/>
            <person name="Huttunen S."/>
            <person name="Landis J.B."/>
            <person name="Wickett N.J."/>
            <person name="Johnson M.G."/>
            <person name="Rensing S.A."/>
            <person name="Grimwood J."/>
            <person name="Schmutz J."/>
            <person name="Mcdaniel S.F."/>
        </authorList>
    </citation>
    <scope>NUCLEOTIDE SEQUENCE</scope>
    <source>
        <strain evidence="2">R40</strain>
    </source>
</reference>
<gene>
    <name evidence="2" type="ORF">KC19_VG110700</name>
</gene>
<keyword evidence="3" id="KW-1185">Reference proteome</keyword>
<feature type="signal peptide" evidence="1">
    <location>
        <begin position="1"/>
        <end position="21"/>
    </location>
</feature>
<sequence>MQLLRLLQCLLLQLQIPLDQSPWWRHSPLNDCVGVGTPSQDRCLPMFKHICFCEYVSSPNQLRLCEYPFDIWPQGR</sequence>
<dbReference type="EMBL" id="CM026426">
    <property type="protein sequence ID" value="KAG0572617.1"/>
    <property type="molecule type" value="Genomic_DNA"/>
</dbReference>
<dbReference type="Proteomes" id="UP000822688">
    <property type="component" value="Chromosome V"/>
</dbReference>
<dbReference type="AlphaFoldDB" id="A0A8T0HP99"/>
<evidence type="ECO:0000313" key="2">
    <source>
        <dbReference type="EMBL" id="KAG0572617.1"/>
    </source>
</evidence>
<organism evidence="2 3">
    <name type="scientific">Ceratodon purpureus</name>
    <name type="common">Fire moss</name>
    <name type="synonym">Dicranum purpureum</name>
    <dbReference type="NCBI Taxonomy" id="3225"/>
    <lineage>
        <taxon>Eukaryota</taxon>
        <taxon>Viridiplantae</taxon>
        <taxon>Streptophyta</taxon>
        <taxon>Embryophyta</taxon>
        <taxon>Bryophyta</taxon>
        <taxon>Bryophytina</taxon>
        <taxon>Bryopsida</taxon>
        <taxon>Dicranidae</taxon>
        <taxon>Pseudoditrichales</taxon>
        <taxon>Ditrichaceae</taxon>
        <taxon>Ceratodon</taxon>
    </lineage>
</organism>
<keyword evidence="1" id="KW-0732">Signal</keyword>
<protein>
    <recommendedName>
        <fullName evidence="4">Secreted protein</fullName>
    </recommendedName>
</protein>
<comment type="caution">
    <text evidence="2">The sequence shown here is derived from an EMBL/GenBank/DDBJ whole genome shotgun (WGS) entry which is preliminary data.</text>
</comment>
<feature type="chain" id="PRO_5035799093" description="Secreted protein" evidence="1">
    <location>
        <begin position="22"/>
        <end position="76"/>
    </location>
</feature>
<evidence type="ECO:0000313" key="3">
    <source>
        <dbReference type="Proteomes" id="UP000822688"/>
    </source>
</evidence>
<name>A0A8T0HP99_CERPU</name>